<keyword evidence="1" id="KW-1133">Transmembrane helix</keyword>
<organism evidence="2 3">
    <name type="scientific">Actinacidiphila acididurans</name>
    <dbReference type="NCBI Taxonomy" id="2784346"/>
    <lineage>
        <taxon>Bacteria</taxon>
        <taxon>Bacillati</taxon>
        <taxon>Actinomycetota</taxon>
        <taxon>Actinomycetes</taxon>
        <taxon>Kitasatosporales</taxon>
        <taxon>Streptomycetaceae</taxon>
        <taxon>Actinacidiphila</taxon>
    </lineage>
</organism>
<sequence>MQQKWPEGPAADPEAARERYESDLRASRANARDAMRAEVLDAHFGLGIVVVASVIVGWLQGPVTGALVAGTFAALFTGVLAVIRLRRVRGRDAMRRAYLLVFGWGRWF</sequence>
<evidence type="ECO:0000256" key="1">
    <source>
        <dbReference type="SAM" id="Phobius"/>
    </source>
</evidence>
<keyword evidence="3" id="KW-1185">Reference proteome</keyword>
<reference evidence="2 3" key="1">
    <citation type="submission" date="2021-01" db="EMBL/GenBank/DDBJ databases">
        <title>Streptomyces acididurans sp. nov., isolated from a peat swamp forest soil.</title>
        <authorList>
            <person name="Chantavorakit T."/>
            <person name="Duangmal K."/>
        </authorList>
    </citation>
    <scope>NUCLEOTIDE SEQUENCE [LARGE SCALE GENOMIC DNA]</scope>
    <source>
        <strain evidence="2 3">KK5PA1</strain>
    </source>
</reference>
<accession>A0ABS2U5F6</accession>
<keyword evidence="1" id="KW-0472">Membrane</keyword>
<evidence type="ECO:0000313" key="2">
    <source>
        <dbReference type="EMBL" id="MBM9510406.1"/>
    </source>
</evidence>
<proteinExistence type="predicted"/>
<gene>
    <name evidence="2" type="ORF">ITX44_38775</name>
</gene>
<evidence type="ECO:0008006" key="4">
    <source>
        <dbReference type="Google" id="ProtNLM"/>
    </source>
</evidence>
<dbReference type="Proteomes" id="UP000749040">
    <property type="component" value="Unassembled WGS sequence"/>
</dbReference>
<dbReference type="RefSeq" id="WP_205364350.1">
    <property type="nucleotide sequence ID" value="NZ_JADKYB010000036.1"/>
</dbReference>
<comment type="caution">
    <text evidence="2">The sequence shown here is derived from an EMBL/GenBank/DDBJ whole genome shotgun (WGS) entry which is preliminary data.</text>
</comment>
<feature type="transmembrane region" description="Helical" evidence="1">
    <location>
        <begin position="39"/>
        <end position="59"/>
    </location>
</feature>
<evidence type="ECO:0000313" key="3">
    <source>
        <dbReference type="Proteomes" id="UP000749040"/>
    </source>
</evidence>
<dbReference type="EMBL" id="JADKYB010000036">
    <property type="protein sequence ID" value="MBM9510406.1"/>
    <property type="molecule type" value="Genomic_DNA"/>
</dbReference>
<feature type="transmembrane region" description="Helical" evidence="1">
    <location>
        <begin position="65"/>
        <end position="85"/>
    </location>
</feature>
<name>A0ABS2U5F6_9ACTN</name>
<keyword evidence="1" id="KW-0812">Transmembrane</keyword>
<protein>
    <recommendedName>
        <fullName evidence="4">DUF3040 domain-containing protein</fullName>
    </recommendedName>
</protein>